<dbReference type="AlphaFoldDB" id="L7LQ83"/>
<feature type="region of interest" description="Disordered" evidence="1">
    <location>
        <begin position="31"/>
        <end position="57"/>
    </location>
</feature>
<evidence type="ECO:0000313" key="3">
    <source>
        <dbReference type="EMBL" id="GAC62337.1"/>
    </source>
</evidence>
<evidence type="ECO:0000256" key="1">
    <source>
        <dbReference type="SAM" id="MobiDB-lite"/>
    </source>
</evidence>
<dbReference type="Proteomes" id="UP000035083">
    <property type="component" value="Unassembled WGS sequence"/>
</dbReference>
<keyword evidence="2" id="KW-0732">Signal</keyword>
<dbReference type="eggNOG" id="ENOG50342J8">
    <property type="taxonomic scope" value="Bacteria"/>
</dbReference>
<evidence type="ECO:0000313" key="4">
    <source>
        <dbReference type="Proteomes" id="UP000035083"/>
    </source>
</evidence>
<feature type="signal peptide" evidence="2">
    <location>
        <begin position="1"/>
        <end position="23"/>
    </location>
</feature>
<dbReference type="RefSeq" id="WP_006897743.1">
    <property type="nucleotide sequence ID" value="NZ_BANU01000033.1"/>
</dbReference>
<sequence length="194" mass="20776">MTATARRASALLLAVMLAIVVAACGGGDDAVDGPGDAGHQHPDGQGPVAGAPPDDSVQEALSRIYSWEPARQADSGVAMRTALPWLSGEMAQAATRSSTGTDQMRPMRQWAQWRAEKAIVTATVKVVPAVDEPGSRTTKRQAAVLQQIQRADGSVDSYSLMTYDVDLALDEDNCWRVWRIQIVDSQPLTDGVFQ</sequence>
<proteinExistence type="predicted"/>
<dbReference type="EMBL" id="BANU01000033">
    <property type="protein sequence ID" value="GAC62337.1"/>
    <property type="molecule type" value="Genomic_DNA"/>
</dbReference>
<name>L7LQ83_9ACTN</name>
<reference evidence="3 4" key="1">
    <citation type="submission" date="2012-12" db="EMBL/GenBank/DDBJ databases">
        <title>Whole genome shotgun sequence of Gordonia sihwensis NBRC 108236.</title>
        <authorList>
            <person name="Yoshida I."/>
            <person name="Hosoyama A."/>
            <person name="Tsuchikane K."/>
            <person name="Ando Y."/>
            <person name="Baba S."/>
            <person name="Ohji S."/>
            <person name="Hamada M."/>
            <person name="Tamura T."/>
            <person name="Yamazoe A."/>
            <person name="Yamazaki S."/>
            <person name="Fujita N."/>
        </authorList>
    </citation>
    <scope>NUCLEOTIDE SEQUENCE [LARGE SCALE GENOMIC DNA]</scope>
    <source>
        <strain evidence="3 4">NBRC 108236</strain>
    </source>
</reference>
<dbReference type="PROSITE" id="PS51257">
    <property type="entry name" value="PROKAR_LIPOPROTEIN"/>
    <property type="match status" value="1"/>
</dbReference>
<organism evidence="3 4">
    <name type="scientific">Gordonia sihwensis NBRC 108236</name>
    <dbReference type="NCBI Taxonomy" id="1223544"/>
    <lineage>
        <taxon>Bacteria</taxon>
        <taxon>Bacillati</taxon>
        <taxon>Actinomycetota</taxon>
        <taxon>Actinomycetes</taxon>
        <taxon>Mycobacteriales</taxon>
        <taxon>Gordoniaceae</taxon>
        <taxon>Gordonia</taxon>
    </lineage>
</organism>
<comment type="caution">
    <text evidence="3">The sequence shown here is derived from an EMBL/GenBank/DDBJ whole genome shotgun (WGS) entry which is preliminary data.</text>
</comment>
<accession>L7LQ83</accession>
<protein>
    <recommendedName>
        <fullName evidence="5">SnoaL-like domain-containing protein</fullName>
    </recommendedName>
</protein>
<evidence type="ECO:0008006" key="5">
    <source>
        <dbReference type="Google" id="ProtNLM"/>
    </source>
</evidence>
<feature type="chain" id="PRO_5038457366" description="SnoaL-like domain-containing protein" evidence="2">
    <location>
        <begin position="24"/>
        <end position="194"/>
    </location>
</feature>
<evidence type="ECO:0000256" key="2">
    <source>
        <dbReference type="SAM" id="SignalP"/>
    </source>
</evidence>
<keyword evidence="4" id="KW-1185">Reference proteome</keyword>
<gene>
    <name evidence="3" type="ORF">GSI01S_33_00230</name>
</gene>